<dbReference type="AlphaFoldDB" id="A0AAD3SKY0"/>
<evidence type="ECO:0008006" key="3">
    <source>
        <dbReference type="Google" id="ProtNLM"/>
    </source>
</evidence>
<reference evidence="1" key="1">
    <citation type="submission" date="2023-05" db="EMBL/GenBank/DDBJ databases">
        <title>Nepenthes gracilis genome sequencing.</title>
        <authorList>
            <person name="Fukushima K."/>
        </authorList>
    </citation>
    <scope>NUCLEOTIDE SEQUENCE</scope>
    <source>
        <strain evidence="1">SING2019-196</strain>
    </source>
</reference>
<accession>A0AAD3SKY0</accession>
<gene>
    <name evidence="1" type="ORF">Nepgr_015344</name>
</gene>
<comment type="caution">
    <text evidence="1">The sequence shown here is derived from an EMBL/GenBank/DDBJ whole genome shotgun (WGS) entry which is preliminary data.</text>
</comment>
<keyword evidence="2" id="KW-1185">Reference proteome</keyword>
<proteinExistence type="predicted"/>
<sequence length="157" mass="17220">MGFNVLSIDGLRDSGHSGSQRMHGRGGLEAQAFGILESDEDFGLVPTEGKILESSKFFRDMQIDDHLGLPRSNLANSNQKHEGFSPYIVYLRSSLFNEGKIPKAENLSKKMDARGYSIKTVTCNIVVGGPEKGEADQIKQLRLLMGYGLMDGLLLVT</sequence>
<evidence type="ECO:0000313" key="1">
    <source>
        <dbReference type="EMBL" id="GMH13503.1"/>
    </source>
</evidence>
<protein>
    <recommendedName>
        <fullName evidence="3">Pentatricopeptide repeat-containing protein</fullName>
    </recommendedName>
</protein>
<evidence type="ECO:0000313" key="2">
    <source>
        <dbReference type="Proteomes" id="UP001279734"/>
    </source>
</evidence>
<name>A0AAD3SKY0_NEPGR</name>
<organism evidence="1 2">
    <name type="scientific">Nepenthes gracilis</name>
    <name type="common">Slender pitcher plant</name>
    <dbReference type="NCBI Taxonomy" id="150966"/>
    <lineage>
        <taxon>Eukaryota</taxon>
        <taxon>Viridiplantae</taxon>
        <taxon>Streptophyta</taxon>
        <taxon>Embryophyta</taxon>
        <taxon>Tracheophyta</taxon>
        <taxon>Spermatophyta</taxon>
        <taxon>Magnoliopsida</taxon>
        <taxon>eudicotyledons</taxon>
        <taxon>Gunneridae</taxon>
        <taxon>Pentapetalae</taxon>
        <taxon>Caryophyllales</taxon>
        <taxon>Nepenthaceae</taxon>
        <taxon>Nepenthes</taxon>
    </lineage>
</organism>
<dbReference type="Proteomes" id="UP001279734">
    <property type="component" value="Unassembled WGS sequence"/>
</dbReference>
<dbReference type="EMBL" id="BSYO01000013">
    <property type="protein sequence ID" value="GMH13503.1"/>
    <property type="molecule type" value="Genomic_DNA"/>
</dbReference>